<evidence type="ECO:0000256" key="18">
    <source>
        <dbReference type="ARBA" id="ARBA00022737"/>
    </source>
</evidence>
<dbReference type="GO" id="GO:0043488">
    <property type="term" value="P:regulation of mRNA stability"/>
    <property type="evidence" value="ECO:0007669"/>
    <property type="project" value="TreeGrafter"/>
</dbReference>
<dbReference type="Gene3D" id="2.30.30.140">
    <property type="match status" value="1"/>
</dbReference>
<evidence type="ECO:0000256" key="20">
    <source>
        <dbReference type="ARBA" id="ARBA00022845"/>
    </source>
</evidence>
<evidence type="ECO:0000256" key="31">
    <source>
        <dbReference type="ARBA" id="ARBA00034111"/>
    </source>
</evidence>
<dbReference type="Pfam" id="PF16098">
    <property type="entry name" value="FXMR_C2"/>
    <property type="match status" value="1"/>
</dbReference>
<evidence type="ECO:0000256" key="24">
    <source>
        <dbReference type="ARBA" id="ARBA00023136"/>
    </source>
</evidence>
<evidence type="ECO:0000256" key="5">
    <source>
        <dbReference type="ARBA" id="ARBA00004552"/>
    </source>
</evidence>
<feature type="region of interest" description="Disordered" evidence="33">
    <location>
        <begin position="416"/>
        <end position="493"/>
    </location>
</feature>
<dbReference type="GO" id="GO:0051028">
    <property type="term" value="P:mRNA transport"/>
    <property type="evidence" value="ECO:0007669"/>
    <property type="project" value="UniProtKB-KW"/>
</dbReference>
<evidence type="ECO:0000256" key="2">
    <source>
        <dbReference type="ARBA" id="ARBA00004279"/>
    </source>
</evidence>
<evidence type="ECO:0000313" key="35">
    <source>
        <dbReference type="Ensembl" id="ENSLLEP00000033436.1"/>
    </source>
</evidence>
<accession>A0A8C5Q9L8</accession>
<dbReference type="InterPro" id="IPR047436">
    <property type="entry name" value="Tudor_Agenet_FMR1_rpt2"/>
</dbReference>
<dbReference type="GO" id="GO:0048513">
    <property type="term" value="P:animal organ development"/>
    <property type="evidence" value="ECO:0007669"/>
    <property type="project" value="TreeGrafter"/>
</dbReference>
<evidence type="ECO:0000256" key="30">
    <source>
        <dbReference type="ARBA" id="ARBA00034102"/>
    </source>
</evidence>
<keyword evidence="15" id="KW-0678">Repressor</keyword>
<dbReference type="FunFam" id="2.30.30.140:FF:000001">
    <property type="entry name" value="Fragile X mental retardation 1, isoform CRA_e"/>
    <property type="match status" value="1"/>
</dbReference>
<keyword evidence="12" id="KW-0158">Chromosome</keyword>
<proteinExistence type="inferred from homology"/>
<dbReference type="GO" id="GO:0045182">
    <property type="term" value="F:translation regulator activity"/>
    <property type="evidence" value="ECO:0007669"/>
    <property type="project" value="TreeGrafter"/>
</dbReference>
<dbReference type="Pfam" id="PF17904">
    <property type="entry name" value="KH_9"/>
    <property type="match status" value="1"/>
</dbReference>
<dbReference type="GO" id="GO:0007399">
    <property type="term" value="P:nervous system development"/>
    <property type="evidence" value="ECO:0007669"/>
    <property type="project" value="UniProtKB-KW"/>
</dbReference>
<evidence type="ECO:0000256" key="19">
    <source>
        <dbReference type="ARBA" id="ARBA00022816"/>
    </source>
</evidence>
<dbReference type="GO" id="GO:0010494">
    <property type="term" value="C:cytoplasmic stress granule"/>
    <property type="evidence" value="ECO:0007669"/>
    <property type="project" value="UniProtKB-SubCell"/>
</dbReference>
<reference evidence="35" key="2">
    <citation type="submission" date="2025-09" db="UniProtKB">
        <authorList>
            <consortium name="Ensembl"/>
        </authorList>
    </citation>
    <scope>IDENTIFICATION</scope>
</reference>
<feature type="region of interest" description="Disordered" evidence="33">
    <location>
        <begin position="349"/>
        <end position="390"/>
    </location>
</feature>
<dbReference type="Ensembl" id="ENSLLET00000034710.1">
    <property type="protein sequence ID" value="ENSLLEP00000033436.1"/>
    <property type="gene ID" value="ENSLLEG00000020763.1"/>
</dbReference>
<dbReference type="GO" id="GO:0048471">
    <property type="term" value="C:perinuclear region of cytoplasm"/>
    <property type="evidence" value="ECO:0007669"/>
    <property type="project" value="UniProtKB-SubCell"/>
</dbReference>
<dbReference type="CDD" id="cd22506">
    <property type="entry name" value="KH_I_FMR1_rpt1"/>
    <property type="match status" value="1"/>
</dbReference>
<dbReference type="InterPro" id="IPR022034">
    <property type="entry name" value="FMR1-like_C_core"/>
</dbReference>
<keyword evidence="22" id="KW-0524">Neurogenesis</keyword>
<dbReference type="PANTHER" id="PTHR10603">
    <property type="entry name" value="FRAGILE X MENTAL RETARDATION SYNDROME-RELATED PROTEIN"/>
    <property type="match status" value="1"/>
</dbReference>
<evidence type="ECO:0000256" key="12">
    <source>
        <dbReference type="ARBA" id="ARBA00022454"/>
    </source>
</evidence>
<dbReference type="GO" id="GO:0030426">
    <property type="term" value="C:growth cone"/>
    <property type="evidence" value="ECO:0007669"/>
    <property type="project" value="UniProtKB-SubCell"/>
</dbReference>
<dbReference type="InterPro" id="IPR008395">
    <property type="entry name" value="Agenet-like_dom"/>
</dbReference>
<keyword evidence="25" id="KW-0508">mRNA splicing</keyword>
<protein>
    <submittedName>
        <fullName evidence="35">Fragile X messenger ribonucleoprotein 1</fullName>
    </submittedName>
</protein>
<keyword evidence="20" id="KW-0810">Translation regulation</keyword>
<dbReference type="CDD" id="cd22512">
    <property type="entry name" value="KH_I_FMR1_rpt3"/>
    <property type="match status" value="1"/>
</dbReference>
<dbReference type="PROSITE" id="PS51641">
    <property type="entry name" value="AGENET_LIKE"/>
    <property type="match status" value="1"/>
</dbReference>
<feature type="compositionally biased region" description="Gly residues" evidence="33">
    <location>
        <begin position="457"/>
        <end position="467"/>
    </location>
</feature>
<evidence type="ECO:0000256" key="6">
    <source>
        <dbReference type="ARBA" id="ARBA00004556"/>
    </source>
</evidence>
<dbReference type="GO" id="GO:0000775">
    <property type="term" value="C:chromosome, centromeric region"/>
    <property type="evidence" value="ECO:0007669"/>
    <property type="project" value="UniProtKB-SubCell"/>
</dbReference>
<dbReference type="InterPro" id="IPR047438">
    <property type="entry name" value="KH_I_FMR1_rpt1"/>
</dbReference>
<keyword evidence="27" id="KW-0966">Cell projection</keyword>
<dbReference type="Proteomes" id="UP000694569">
    <property type="component" value="Unplaced"/>
</dbReference>
<evidence type="ECO:0000259" key="34">
    <source>
        <dbReference type="PROSITE" id="PS51641"/>
    </source>
</evidence>
<feature type="compositionally biased region" description="Basic and acidic residues" evidence="33">
    <location>
        <begin position="443"/>
        <end position="453"/>
    </location>
</feature>
<sequence length="550" mass="62423">KGLFFFFFFLKRQIPFHDVRFPPPPTSSKDINESDEVEVYSRANEKEPCCWWLAKVRMIKGEFYVIEYAACDATYNEIVTIERLRAVNPNKPATKNTFHKVKLEVPEDLRQMCAKESAHKDFKKAVGAFSVTYDSENCQLVILSVNEVTIKRANMLSDMHFRSLRTKLSLMLRNEEASKQLESSRQLASRFHEQFVVREDLMGLAIGTHGANIQQARKVPGVTAIDLDEDTCTFHIYGEDQDAVKKARTYLEFAEDVIQVPRNLVGKVIGKNGKLIQEIVDKSGVVRVRIEAENDKNISQEEGMVPFVFVGTKDSITNATVLLDYHLNYLKEVDQLRLERLQIDEQLRQIGASSRPPPNRPDREKVYMSDDCSGIGRGSRPYNNRGRSRRGTGYASENILAFSPFINFITGTNSEASNASETESDHRDELSDWSLAPAEDDRDNYLRRGDARRRGGARGQGLRGRGGFKANDDQSRVDNRQRNAREAKARTSDGSLQIRIDCNNERSVHTKTLQNTSIEGNRLRPGKDRILKKEKPEAVDGQQLMVNGVP</sequence>
<dbReference type="OrthoDB" id="424249at2759"/>
<dbReference type="Pfam" id="PF05641">
    <property type="entry name" value="Agenet"/>
    <property type="match status" value="1"/>
</dbReference>
<dbReference type="GO" id="GO:0099577">
    <property type="term" value="P:regulation of translation at presynapse, modulating synaptic transmission"/>
    <property type="evidence" value="ECO:0007669"/>
    <property type="project" value="TreeGrafter"/>
</dbReference>
<reference evidence="35" key="1">
    <citation type="submission" date="2025-08" db="UniProtKB">
        <authorList>
            <consortium name="Ensembl"/>
        </authorList>
    </citation>
    <scope>IDENTIFICATION</scope>
</reference>
<dbReference type="InterPro" id="IPR004088">
    <property type="entry name" value="KH_dom_type_1"/>
</dbReference>
<dbReference type="PROSITE" id="PS50084">
    <property type="entry name" value="KH_TYPE_1"/>
    <property type="match status" value="2"/>
</dbReference>
<dbReference type="GeneTree" id="ENSGT00950000183189"/>
<dbReference type="AlphaFoldDB" id="A0A8C5Q9L8"/>
<evidence type="ECO:0000256" key="4">
    <source>
        <dbReference type="ARBA" id="ARBA00004495"/>
    </source>
</evidence>
<keyword evidence="18" id="KW-0677">Repeat</keyword>
<dbReference type="SUPFAM" id="SSF54791">
    <property type="entry name" value="Eukaryotic type KH-domain (KH-domain type I)"/>
    <property type="match status" value="2"/>
</dbReference>
<evidence type="ECO:0000256" key="32">
    <source>
        <dbReference type="PROSITE-ProRule" id="PRU00117"/>
    </source>
</evidence>
<dbReference type="SMART" id="SM00322">
    <property type="entry name" value="KH"/>
    <property type="match status" value="2"/>
</dbReference>
<evidence type="ECO:0000313" key="36">
    <source>
        <dbReference type="Proteomes" id="UP000694569"/>
    </source>
</evidence>
<keyword evidence="17" id="KW-0507">mRNA processing</keyword>
<evidence type="ECO:0000256" key="1">
    <source>
        <dbReference type="ARBA" id="ARBA00004210"/>
    </source>
</evidence>
<evidence type="ECO:0000256" key="8">
    <source>
        <dbReference type="ARBA" id="ARBA00004604"/>
    </source>
</evidence>
<dbReference type="GO" id="GO:1990904">
    <property type="term" value="C:ribonucleoprotein complex"/>
    <property type="evidence" value="ECO:0007669"/>
    <property type="project" value="UniProtKB-KW"/>
</dbReference>
<comment type="similarity">
    <text evidence="10">Belongs to the FMR1 family.</text>
</comment>
<gene>
    <name evidence="35" type="primary">FMR1</name>
</gene>
<dbReference type="GO" id="GO:0032433">
    <property type="term" value="C:filopodium tip"/>
    <property type="evidence" value="ECO:0007669"/>
    <property type="project" value="UniProtKB-SubCell"/>
</dbReference>
<evidence type="ECO:0000256" key="10">
    <source>
        <dbReference type="ARBA" id="ARBA00006633"/>
    </source>
</evidence>
<name>A0A8C5Q9L8_9ANUR</name>
<dbReference type="GO" id="GO:0006397">
    <property type="term" value="P:mRNA processing"/>
    <property type="evidence" value="ECO:0007669"/>
    <property type="project" value="UniProtKB-KW"/>
</dbReference>
<keyword evidence="21 32" id="KW-0694">RNA-binding</keyword>
<keyword evidence="24" id="KW-0472">Membrane</keyword>
<dbReference type="FunFam" id="3.30.1370.10:FF:000004">
    <property type="entry name" value="Fragile X mental retardation 1, isoform CRA_e"/>
    <property type="match status" value="1"/>
</dbReference>
<keyword evidence="16" id="KW-0771">Synaptosome</keyword>
<evidence type="ECO:0000256" key="25">
    <source>
        <dbReference type="ARBA" id="ARBA00023187"/>
    </source>
</evidence>
<keyword evidence="36" id="KW-1185">Reference proteome</keyword>
<comment type="subcellular location">
    <subcellularLocation>
        <location evidence="2">Cell projection</location>
        <location evidence="2">Dendrite</location>
    </subcellularLocation>
    <subcellularLocation>
        <location evidence="5">Cell projection</location>
        <location evidence="5">Dendritic spine</location>
    </subcellularLocation>
    <subcellularLocation>
        <location evidence="4">Cell projection</location>
        <location evidence="4">Filopodium tip</location>
    </subcellularLocation>
    <subcellularLocation>
        <location evidence="9">Cell projection</location>
        <location evidence="9">Growth cone</location>
    </subcellularLocation>
    <subcellularLocation>
        <location evidence="7">Chromosome</location>
        <location evidence="7">Centromere</location>
    </subcellularLocation>
    <subcellularLocation>
        <location evidence="1">Cytoplasm</location>
        <location evidence="1">Stress granule</location>
    </subcellularLocation>
    <subcellularLocation>
        <location evidence="6">Cytoplasm</location>
        <location evidence="6">Perinuclear region</location>
    </subcellularLocation>
    <subcellularLocation>
        <location evidence="8">Nucleus</location>
        <location evidence="8">Nucleolus</location>
    </subcellularLocation>
    <subcellularLocation>
        <location evidence="3">Perikaryon</location>
    </subcellularLocation>
    <subcellularLocation>
        <location evidence="31">Presynaptic cell membrane</location>
    </subcellularLocation>
    <subcellularLocation>
        <location evidence="30">Synapse</location>
        <location evidence="30">Synaptosome</location>
    </subcellularLocation>
</comment>
<evidence type="ECO:0000256" key="26">
    <source>
        <dbReference type="ARBA" id="ARBA00023242"/>
    </source>
</evidence>
<evidence type="ECO:0000256" key="14">
    <source>
        <dbReference type="ARBA" id="ARBA00022490"/>
    </source>
</evidence>
<keyword evidence="29" id="KW-0137">Centromere</keyword>
<keyword evidence="19" id="KW-0509">mRNA transport</keyword>
<dbReference type="Pfam" id="PF00013">
    <property type="entry name" value="KH_1"/>
    <property type="match status" value="2"/>
</dbReference>
<organism evidence="35 36">
    <name type="scientific">Leptobrachium leishanense</name>
    <name type="common">Leishan spiny toad</name>
    <dbReference type="NCBI Taxonomy" id="445787"/>
    <lineage>
        <taxon>Eukaryota</taxon>
        <taxon>Metazoa</taxon>
        <taxon>Chordata</taxon>
        <taxon>Craniata</taxon>
        <taxon>Vertebrata</taxon>
        <taxon>Euteleostomi</taxon>
        <taxon>Amphibia</taxon>
        <taxon>Batrachia</taxon>
        <taxon>Anura</taxon>
        <taxon>Pelobatoidea</taxon>
        <taxon>Megophryidae</taxon>
        <taxon>Leptobrachium</taxon>
    </lineage>
</organism>
<feature type="domain" description="Agenet-like" evidence="34">
    <location>
        <begin position="35"/>
        <end position="87"/>
    </location>
</feature>
<keyword evidence="11" id="KW-0813">Transport</keyword>
<dbReference type="GO" id="GO:0005730">
    <property type="term" value="C:nucleolus"/>
    <property type="evidence" value="ECO:0007669"/>
    <property type="project" value="UniProtKB-SubCell"/>
</dbReference>
<dbReference type="GO" id="GO:0043204">
    <property type="term" value="C:perikaryon"/>
    <property type="evidence" value="ECO:0007669"/>
    <property type="project" value="UniProtKB-SubCell"/>
</dbReference>
<dbReference type="GO" id="GO:0048170">
    <property type="term" value="P:positive regulation of long-term neuronal synaptic plasticity"/>
    <property type="evidence" value="ECO:0007669"/>
    <property type="project" value="TreeGrafter"/>
</dbReference>
<evidence type="ECO:0000256" key="16">
    <source>
        <dbReference type="ARBA" id="ARBA00022599"/>
    </source>
</evidence>
<dbReference type="GO" id="GO:0043197">
    <property type="term" value="C:dendritic spine"/>
    <property type="evidence" value="ECO:0007669"/>
    <property type="project" value="UniProtKB-SubCell"/>
</dbReference>
<evidence type="ECO:0000256" key="13">
    <source>
        <dbReference type="ARBA" id="ARBA00022475"/>
    </source>
</evidence>
<dbReference type="FunFam" id="3.30.1370.10:FF:000054">
    <property type="entry name" value="Fragile X mental retardation protein 1"/>
    <property type="match status" value="1"/>
</dbReference>
<feature type="compositionally biased region" description="Basic and acidic residues" evidence="33">
    <location>
        <begin position="470"/>
        <end position="491"/>
    </location>
</feature>
<evidence type="ECO:0000256" key="22">
    <source>
        <dbReference type="ARBA" id="ARBA00022902"/>
    </source>
</evidence>
<dbReference type="GO" id="GO:0008380">
    <property type="term" value="P:RNA splicing"/>
    <property type="evidence" value="ECO:0007669"/>
    <property type="project" value="UniProtKB-KW"/>
</dbReference>
<evidence type="ECO:0000256" key="15">
    <source>
        <dbReference type="ARBA" id="ARBA00022491"/>
    </source>
</evidence>
<dbReference type="InterPro" id="IPR036612">
    <property type="entry name" value="KH_dom_type_1_sf"/>
</dbReference>
<evidence type="ECO:0000256" key="27">
    <source>
        <dbReference type="ARBA" id="ARBA00023273"/>
    </source>
</evidence>
<evidence type="ECO:0000256" key="21">
    <source>
        <dbReference type="ARBA" id="ARBA00022884"/>
    </source>
</evidence>
<dbReference type="Gene3D" id="3.30.1370.10">
    <property type="entry name" value="K Homology domain, type 1"/>
    <property type="match status" value="2"/>
</dbReference>
<keyword evidence="14" id="KW-0963">Cytoplasm</keyword>
<keyword evidence="28" id="KW-0687">Ribonucleoprotein</keyword>
<dbReference type="Pfam" id="PF12235">
    <property type="entry name" value="FXMRP1_C_core"/>
    <property type="match status" value="1"/>
</dbReference>
<dbReference type="GO" id="GO:0045727">
    <property type="term" value="P:positive regulation of translation"/>
    <property type="evidence" value="ECO:0007669"/>
    <property type="project" value="TreeGrafter"/>
</dbReference>
<dbReference type="InterPro" id="IPR041560">
    <property type="entry name" value="Tudor_FRM1"/>
</dbReference>
<dbReference type="InterPro" id="IPR040148">
    <property type="entry name" value="FMR1"/>
</dbReference>
<evidence type="ECO:0000256" key="23">
    <source>
        <dbReference type="ARBA" id="ARBA00023018"/>
    </source>
</evidence>
<evidence type="ECO:0000256" key="33">
    <source>
        <dbReference type="SAM" id="MobiDB-lite"/>
    </source>
</evidence>
<evidence type="ECO:0000256" key="7">
    <source>
        <dbReference type="ARBA" id="ARBA00004584"/>
    </source>
</evidence>
<keyword evidence="13" id="KW-1003">Cell membrane</keyword>
<dbReference type="InterPro" id="IPR040472">
    <property type="entry name" value="FMRP_KH0"/>
</dbReference>
<evidence type="ECO:0000256" key="3">
    <source>
        <dbReference type="ARBA" id="ARBA00004484"/>
    </source>
</evidence>
<dbReference type="GO" id="GO:0042734">
    <property type="term" value="C:presynaptic membrane"/>
    <property type="evidence" value="ECO:0007669"/>
    <property type="project" value="UniProtKB-SubCell"/>
</dbReference>
<evidence type="ECO:0000256" key="28">
    <source>
        <dbReference type="ARBA" id="ARBA00023274"/>
    </source>
</evidence>
<evidence type="ECO:0000256" key="17">
    <source>
        <dbReference type="ARBA" id="ARBA00022664"/>
    </source>
</evidence>
<evidence type="ECO:0000256" key="9">
    <source>
        <dbReference type="ARBA" id="ARBA00004624"/>
    </source>
</evidence>
<dbReference type="InterPro" id="IPR032196">
    <property type="entry name" value="FMR1_C2"/>
</dbReference>
<dbReference type="CDD" id="cd22509">
    <property type="entry name" value="KH_I_FMR1_rpt2"/>
    <property type="match status" value="1"/>
</dbReference>
<evidence type="ECO:0000256" key="29">
    <source>
        <dbReference type="ARBA" id="ARBA00023328"/>
    </source>
</evidence>
<dbReference type="InterPro" id="IPR004087">
    <property type="entry name" value="KH_dom"/>
</dbReference>
<dbReference type="CDD" id="cd20474">
    <property type="entry name" value="Tudor_Agenet_FMR1_rpt2"/>
    <property type="match status" value="1"/>
</dbReference>
<dbReference type="PANTHER" id="PTHR10603:SF4">
    <property type="entry name" value="FRAGILE X MESSENGER RIBONUCLEOPROTEIN 1"/>
    <property type="match status" value="1"/>
</dbReference>
<dbReference type="GO" id="GO:0003730">
    <property type="term" value="F:mRNA 3'-UTR binding"/>
    <property type="evidence" value="ECO:0007669"/>
    <property type="project" value="TreeGrafter"/>
</dbReference>
<dbReference type="InterPro" id="IPR047440">
    <property type="entry name" value="KH_I_FMR1_rpt2"/>
</dbReference>
<keyword evidence="26" id="KW-0539">Nucleus</keyword>
<keyword evidence="23" id="KW-0770">Synapse</keyword>
<evidence type="ECO:0000256" key="11">
    <source>
        <dbReference type="ARBA" id="ARBA00022448"/>
    </source>
</evidence>